<dbReference type="Proteomes" id="UP000594606">
    <property type="component" value="Segment"/>
</dbReference>
<sequence>MDTLVNTASKLSGIKMIIYQVIYLMLVNPL</sequence>
<dbReference type="EMBL" id="MW006479">
    <property type="protein sequence ID" value="QPI15172.1"/>
    <property type="molecule type" value="Genomic_DNA"/>
</dbReference>
<organism evidence="1 2">
    <name type="scientific">Salmonella phage GEC_vB_N5</name>
    <dbReference type="NCBI Taxonomy" id="2777378"/>
    <lineage>
        <taxon>Viruses</taxon>
        <taxon>Duplodnaviria</taxon>
        <taxon>Heunggongvirae</taxon>
        <taxon>Uroviricota</taxon>
        <taxon>Caudoviricetes</taxon>
        <taxon>Demerecviridae</taxon>
        <taxon>Markadamsvirinae</taxon>
        <taxon>Tequintavirus</taxon>
        <taxon>Tequintavirus N5</taxon>
    </lineage>
</organism>
<accession>A0A7S9XEE2</accession>
<gene>
    <name evidence="1" type="ORF">GECvBN5_gp156</name>
</gene>
<evidence type="ECO:0000313" key="2">
    <source>
        <dbReference type="Proteomes" id="UP000594606"/>
    </source>
</evidence>
<reference evidence="1 2" key="1">
    <citation type="submission" date="2020-09" db="EMBL/GenBank/DDBJ databases">
        <authorList>
            <person name="Makalatia K."/>
            <person name="Wagemans J."/>
        </authorList>
    </citation>
    <scope>NUCLEOTIDE SEQUENCE [LARGE SCALE GENOMIC DNA]</scope>
</reference>
<proteinExistence type="predicted"/>
<keyword evidence="2" id="KW-1185">Reference proteome</keyword>
<evidence type="ECO:0000313" key="1">
    <source>
        <dbReference type="EMBL" id="QPI15172.1"/>
    </source>
</evidence>
<protein>
    <submittedName>
        <fullName evidence="1">Uncharacterized protein</fullName>
    </submittedName>
</protein>
<name>A0A7S9XEE2_9CAUD</name>